<accession>A0A9P4RD44</accession>
<feature type="compositionally biased region" description="Polar residues" evidence="1">
    <location>
        <begin position="1"/>
        <end position="17"/>
    </location>
</feature>
<proteinExistence type="predicted"/>
<feature type="compositionally biased region" description="Basic and acidic residues" evidence="1">
    <location>
        <begin position="31"/>
        <end position="51"/>
    </location>
</feature>
<feature type="compositionally biased region" description="Acidic residues" evidence="1">
    <location>
        <begin position="204"/>
        <end position="219"/>
    </location>
</feature>
<keyword evidence="3" id="KW-1185">Reference proteome</keyword>
<sequence length="219" mass="24851">MLSSGIQASRYTEQENIIGNVMADSEPGEPSMEKQQEEKARIKTVEHDHGNEASQMRDTQEDKNNLHRQQGHATAPPNSPVLGPTVLHPGTASTLANTLTEPANLAFLPDLPPQSYIEDRTSLQNAMKKLEEHKARELDGEQEREKLPGQEPDRHFERLKSEYEKRTGRKWRQLARDKDDGDWMPEITEDEAGFQVEANHEGVDEGDESGIWERDDDDD</sequence>
<dbReference type="EMBL" id="ML996097">
    <property type="protein sequence ID" value="KAF2741322.1"/>
    <property type="molecule type" value="Genomic_DNA"/>
</dbReference>
<gene>
    <name evidence="2" type="ORF">EJ04DRAFT_507148</name>
</gene>
<protein>
    <submittedName>
        <fullName evidence="2">Uncharacterized protein</fullName>
    </submittedName>
</protein>
<name>A0A9P4RD44_9PLEO</name>
<feature type="region of interest" description="Disordered" evidence="1">
    <location>
        <begin position="1"/>
        <end position="92"/>
    </location>
</feature>
<evidence type="ECO:0000313" key="2">
    <source>
        <dbReference type="EMBL" id="KAF2741322.1"/>
    </source>
</evidence>
<dbReference type="AlphaFoldDB" id="A0A9P4RD44"/>
<reference evidence="2" key="1">
    <citation type="journal article" date="2020" name="Stud. Mycol.">
        <title>101 Dothideomycetes genomes: a test case for predicting lifestyles and emergence of pathogens.</title>
        <authorList>
            <person name="Haridas S."/>
            <person name="Albert R."/>
            <person name="Binder M."/>
            <person name="Bloem J."/>
            <person name="Labutti K."/>
            <person name="Salamov A."/>
            <person name="Andreopoulos B."/>
            <person name="Baker S."/>
            <person name="Barry K."/>
            <person name="Bills G."/>
            <person name="Bluhm B."/>
            <person name="Cannon C."/>
            <person name="Castanera R."/>
            <person name="Culley D."/>
            <person name="Daum C."/>
            <person name="Ezra D."/>
            <person name="Gonzalez J."/>
            <person name="Henrissat B."/>
            <person name="Kuo A."/>
            <person name="Liang C."/>
            <person name="Lipzen A."/>
            <person name="Lutzoni F."/>
            <person name="Magnuson J."/>
            <person name="Mondo S."/>
            <person name="Nolan M."/>
            <person name="Ohm R."/>
            <person name="Pangilinan J."/>
            <person name="Park H.-J."/>
            <person name="Ramirez L."/>
            <person name="Alfaro M."/>
            <person name="Sun H."/>
            <person name="Tritt A."/>
            <person name="Yoshinaga Y."/>
            <person name="Zwiers L.-H."/>
            <person name="Turgeon B."/>
            <person name="Goodwin S."/>
            <person name="Spatafora J."/>
            <person name="Crous P."/>
            <person name="Grigoriev I."/>
        </authorList>
    </citation>
    <scope>NUCLEOTIDE SEQUENCE</scope>
    <source>
        <strain evidence="2">CBS 125425</strain>
    </source>
</reference>
<comment type="caution">
    <text evidence="2">The sequence shown here is derived from an EMBL/GenBank/DDBJ whole genome shotgun (WGS) entry which is preliminary data.</text>
</comment>
<feature type="region of interest" description="Disordered" evidence="1">
    <location>
        <begin position="132"/>
        <end position="155"/>
    </location>
</feature>
<evidence type="ECO:0000256" key="1">
    <source>
        <dbReference type="SAM" id="MobiDB-lite"/>
    </source>
</evidence>
<evidence type="ECO:0000313" key="3">
    <source>
        <dbReference type="Proteomes" id="UP000799444"/>
    </source>
</evidence>
<feature type="region of interest" description="Disordered" evidence="1">
    <location>
        <begin position="193"/>
        <end position="219"/>
    </location>
</feature>
<organism evidence="2 3">
    <name type="scientific">Polyplosphaeria fusca</name>
    <dbReference type="NCBI Taxonomy" id="682080"/>
    <lineage>
        <taxon>Eukaryota</taxon>
        <taxon>Fungi</taxon>
        <taxon>Dikarya</taxon>
        <taxon>Ascomycota</taxon>
        <taxon>Pezizomycotina</taxon>
        <taxon>Dothideomycetes</taxon>
        <taxon>Pleosporomycetidae</taxon>
        <taxon>Pleosporales</taxon>
        <taxon>Tetraplosphaeriaceae</taxon>
        <taxon>Polyplosphaeria</taxon>
    </lineage>
</organism>
<dbReference type="Proteomes" id="UP000799444">
    <property type="component" value="Unassembled WGS sequence"/>
</dbReference>